<reference evidence="2 3" key="1">
    <citation type="submission" date="2017-09" db="EMBL/GenBank/DDBJ databases">
        <title>Complete genome sequence of Oxytococcus suis strain ZY16052.</title>
        <authorList>
            <person name="Li F."/>
        </authorList>
    </citation>
    <scope>NUCLEOTIDE SEQUENCE [LARGE SCALE GENOMIC DNA]</scope>
    <source>
        <strain evidence="2 3">ZY16052</strain>
    </source>
</reference>
<organism evidence="2 3">
    <name type="scientific">Suicoccus acidiformans</name>
    <dbReference type="NCBI Taxonomy" id="2036206"/>
    <lineage>
        <taxon>Bacteria</taxon>
        <taxon>Bacillati</taxon>
        <taxon>Bacillota</taxon>
        <taxon>Bacilli</taxon>
        <taxon>Lactobacillales</taxon>
        <taxon>Aerococcaceae</taxon>
        <taxon>Suicoccus</taxon>
    </lineage>
</organism>
<protein>
    <submittedName>
        <fullName evidence="2">Uncharacterized protein</fullName>
    </submittedName>
</protein>
<evidence type="ECO:0000256" key="1">
    <source>
        <dbReference type="SAM" id="Phobius"/>
    </source>
</evidence>
<keyword evidence="1" id="KW-0472">Membrane</keyword>
<dbReference type="AlphaFoldDB" id="A0A347WJC7"/>
<keyword evidence="1" id="KW-0812">Transmembrane</keyword>
<accession>A0A347WJC7</accession>
<dbReference type="RefSeq" id="WP_118990098.1">
    <property type="nucleotide sequence ID" value="NZ_CP023434.1"/>
</dbReference>
<sequence length="257" mass="30312">MKQKAFALPTTIVFMLLTSMLYLSLLRLVTGDRVNHARLQEAYRIGIQAEMAASHLQAAYQDSFVELEEAVRNRSELLKERRLQPYLHWESWLDDFEAGVFFEENQEQEQVLLYTQELFLADEERWQEVASWINLPVHGYMKAAYQIELVSPNAYLDSLKQLRQDLENSDFQLIKEDLFWEKQYWQAPINELSLTYNSGLTYQYNRRGQGSIVHQNHSGTFKQEVSQTLPGVDYYVQLTVYLYQRPKAEESNLSEIY</sequence>
<keyword evidence="3" id="KW-1185">Reference proteome</keyword>
<keyword evidence="1" id="KW-1133">Transmembrane helix</keyword>
<dbReference type="Proteomes" id="UP000263232">
    <property type="component" value="Chromosome"/>
</dbReference>
<dbReference type="KEGG" id="abae:CL176_03570"/>
<name>A0A347WJC7_9LACT</name>
<evidence type="ECO:0000313" key="3">
    <source>
        <dbReference type="Proteomes" id="UP000263232"/>
    </source>
</evidence>
<feature type="transmembrane region" description="Helical" evidence="1">
    <location>
        <begin position="6"/>
        <end position="29"/>
    </location>
</feature>
<dbReference type="EMBL" id="CP023434">
    <property type="protein sequence ID" value="AXY25184.1"/>
    <property type="molecule type" value="Genomic_DNA"/>
</dbReference>
<proteinExistence type="predicted"/>
<evidence type="ECO:0000313" key="2">
    <source>
        <dbReference type="EMBL" id="AXY25184.1"/>
    </source>
</evidence>
<gene>
    <name evidence="2" type="ORF">CL176_03570</name>
</gene>